<evidence type="ECO:0000256" key="1">
    <source>
        <dbReference type="ARBA" id="ARBA00001946"/>
    </source>
</evidence>
<accession>A0ABS7EXB9</accession>
<keyword evidence="10" id="KW-0472">Membrane</keyword>
<sequence length="413" mass="42315">MSARAQRPAAGTGGGALIRVSAGPGERRIAVLGAGGATLLDYEVERPARPEGIGDLHRARVVALAPAMGGAFVELAGGETGFLPEAEAAGAAQPGPRPPLRRVLREGQVLAVRVIRAAQGGKGPRVTAQLTEEEAALAAAVAAPAPALLRRAPEAALRLALVHSRAVVETDDAALAARLRGALGPARVRLLSGPAFDEALEAEIETLSGPEVPLPGGGRLLIHPTPALVAMDVDAGSAAGARDRRAQEALNQAAVEEAARQIRLRRLGGAIFLDLAGLAARRGRRGPLLERLRAALAADPLARLVGLTGLGFAEIVRTRVHAPLHEVLGWPEPSPLTRGLAALRRVLREAAARRSGRPLALRAAPAVVAALRAWPGALDECAAALGQGLELRADPTISPGAEVVEEAGGDGRG</sequence>
<dbReference type="InterPro" id="IPR012340">
    <property type="entry name" value="NA-bd_OB-fold"/>
</dbReference>
<dbReference type="InterPro" id="IPR019307">
    <property type="entry name" value="RNA-bd_AU-1/RNase_E/G"/>
</dbReference>
<keyword evidence="8" id="KW-0460">Magnesium</keyword>
<evidence type="ECO:0000256" key="5">
    <source>
        <dbReference type="ARBA" id="ARBA00022723"/>
    </source>
</evidence>
<gene>
    <name evidence="12" type="ORF">K1J50_00400</name>
</gene>
<evidence type="ECO:0000313" key="12">
    <source>
        <dbReference type="EMBL" id="MBW8267944.1"/>
    </source>
</evidence>
<keyword evidence="13" id="KW-1185">Reference proteome</keyword>
<keyword evidence="5" id="KW-0479">Metal-binding</keyword>
<keyword evidence="6" id="KW-0255">Endonuclease</keyword>
<evidence type="ECO:0000256" key="10">
    <source>
        <dbReference type="ARBA" id="ARBA00023136"/>
    </source>
</evidence>
<evidence type="ECO:0000313" key="13">
    <source>
        <dbReference type="Proteomes" id="UP001519924"/>
    </source>
</evidence>
<dbReference type="Proteomes" id="UP001519924">
    <property type="component" value="Unassembled WGS sequence"/>
</dbReference>
<evidence type="ECO:0000259" key="11">
    <source>
        <dbReference type="PROSITE" id="PS50126"/>
    </source>
</evidence>
<dbReference type="SMART" id="SM00316">
    <property type="entry name" value="S1"/>
    <property type="match status" value="1"/>
</dbReference>
<keyword evidence="3" id="KW-0997">Cell inner membrane</keyword>
<evidence type="ECO:0000256" key="3">
    <source>
        <dbReference type="ARBA" id="ARBA00022519"/>
    </source>
</evidence>
<dbReference type="Gene3D" id="2.40.50.140">
    <property type="entry name" value="Nucleic acid-binding proteins"/>
    <property type="match status" value="1"/>
</dbReference>
<keyword evidence="2" id="KW-1003">Cell membrane</keyword>
<keyword evidence="9" id="KW-0694">RNA-binding</keyword>
<comment type="cofactor">
    <cofactor evidence="1">
        <name>Mg(2+)</name>
        <dbReference type="ChEBI" id="CHEBI:18420"/>
    </cofactor>
</comment>
<keyword evidence="4" id="KW-0540">Nuclease</keyword>
<dbReference type="RefSeq" id="WP_220115454.1">
    <property type="nucleotide sequence ID" value="NZ_JAHZUY010000001.1"/>
</dbReference>
<dbReference type="InterPro" id="IPR003029">
    <property type="entry name" value="S1_domain"/>
</dbReference>
<name>A0ABS7EXB9_9PROT</name>
<feature type="domain" description="S1 motif" evidence="11">
    <location>
        <begin position="54"/>
        <end position="133"/>
    </location>
</feature>
<dbReference type="SUPFAM" id="SSF50249">
    <property type="entry name" value="Nucleic acid-binding proteins"/>
    <property type="match status" value="1"/>
</dbReference>
<comment type="caution">
    <text evidence="12">The sequence shown here is derived from an EMBL/GenBank/DDBJ whole genome shotgun (WGS) entry which is preliminary data.</text>
</comment>
<reference evidence="12 13" key="1">
    <citation type="submission" date="2021-08" db="EMBL/GenBank/DDBJ databases">
        <title>Caldovatus sediminis gen. nov., sp. nov., a moderately thermophilic bacterium isolated from a hot spring.</title>
        <authorList>
            <person name="Hu C.-J."/>
            <person name="Li W.-J."/>
            <person name="Xian W.-D."/>
        </authorList>
    </citation>
    <scope>NUCLEOTIDE SEQUENCE [LARGE SCALE GENOMIC DNA]</scope>
    <source>
        <strain evidence="12 13">SYSU G05006</strain>
    </source>
</reference>
<proteinExistence type="predicted"/>
<evidence type="ECO:0000256" key="9">
    <source>
        <dbReference type="ARBA" id="ARBA00022884"/>
    </source>
</evidence>
<keyword evidence="7" id="KW-0378">Hydrolase</keyword>
<dbReference type="Pfam" id="PF10150">
    <property type="entry name" value="RNase_E_G"/>
    <property type="match status" value="1"/>
</dbReference>
<dbReference type="EMBL" id="JAHZUY010000001">
    <property type="protein sequence ID" value="MBW8267944.1"/>
    <property type="molecule type" value="Genomic_DNA"/>
</dbReference>
<protein>
    <submittedName>
        <fullName evidence="12">Ribonuclease E/G</fullName>
    </submittedName>
</protein>
<evidence type="ECO:0000256" key="8">
    <source>
        <dbReference type="ARBA" id="ARBA00022842"/>
    </source>
</evidence>
<evidence type="ECO:0000256" key="6">
    <source>
        <dbReference type="ARBA" id="ARBA00022759"/>
    </source>
</evidence>
<dbReference type="PROSITE" id="PS50126">
    <property type="entry name" value="S1"/>
    <property type="match status" value="1"/>
</dbReference>
<dbReference type="PANTHER" id="PTHR30001">
    <property type="entry name" value="RIBONUCLEASE"/>
    <property type="match status" value="1"/>
</dbReference>
<evidence type="ECO:0000256" key="7">
    <source>
        <dbReference type="ARBA" id="ARBA00022801"/>
    </source>
</evidence>
<evidence type="ECO:0000256" key="2">
    <source>
        <dbReference type="ARBA" id="ARBA00022475"/>
    </source>
</evidence>
<dbReference type="InterPro" id="IPR004659">
    <property type="entry name" value="RNase_E/G"/>
</dbReference>
<organism evidence="12 13">
    <name type="scientific">Caldovatus aquaticus</name>
    <dbReference type="NCBI Taxonomy" id="2865671"/>
    <lineage>
        <taxon>Bacteria</taxon>
        <taxon>Pseudomonadati</taxon>
        <taxon>Pseudomonadota</taxon>
        <taxon>Alphaproteobacteria</taxon>
        <taxon>Acetobacterales</taxon>
        <taxon>Roseomonadaceae</taxon>
        <taxon>Caldovatus</taxon>
    </lineage>
</organism>
<dbReference type="CDD" id="cd04453">
    <property type="entry name" value="S1_RNase_E"/>
    <property type="match status" value="1"/>
</dbReference>
<dbReference type="PANTHER" id="PTHR30001:SF1">
    <property type="entry name" value="RIBONUCLEASE E_G-LIKE PROTEIN, CHLOROPLASTIC"/>
    <property type="match status" value="1"/>
</dbReference>
<evidence type="ECO:0000256" key="4">
    <source>
        <dbReference type="ARBA" id="ARBA00022722"/>
    </source>
</evidence>